<keyword evidence="7" id="KW-1185">Reference proteome</keyword>
<feature type="region of interest" description="Disordered" evidence="5">
    <location>
        <begin position="66"/>
        <end position="105"/>
    </location>
</feature>
<evidence type="ECO:0000256" key="2">
    <source>
        <dbReference type="ARBA" id="ARBA00007855"/>
    </source>
</evidence>
<comment type="similarity">
    <text evidence="2">Belongs to the ashwin family.</text>
</comment>
<evidence type="ECO:0000256" key="3">
    <source>
        <dbReference type="ARBA" id="ARBA00015134"/>
    </source>
</evidence>
<gene>
    <name evidence="6" type="ORF">JOB18_012089</name>
</gene>
<dbReference type="Pfam" id="PF15323">
    <property type="entry name" value="Ashwin"/>
    <property type="match status" value="1"/>
</dbReference>
<dbReference type="EMBL" id="JAGKHQ010000012">
    <property type="protein sequence ID" value="KAG7502028.1"/>
    <property type="molecule type" value="Genomic_DNA"/>
</dbReference>
<organism evidence="6 7">
    <name type="scientific">Solea senegalensis</name>
    <name type="common">Senegalese sole</name>
    <dbReference type="NCBI Taxonomy" id="28829"/>
    <lineage>
        <taxon>Eukaryota</taxon>
        <taxon>Metazoa</taxon>
        <taxon>Chordata</taxon>
        <taxon>Craniata</taxon>
        <taxon>Vertebrata</taxon>
        <taxon>Euteleostomi</taxon>
        <taxon>Actinopterygii</taxon>
        <taxon>Neopterygii</taxon>
        <taxon>Teleostei</taxon>
        <taxon>Neoteleostei</taxon>
        <taxon>Acanthomorphata</taxon>
        <taxon>Carangaria</taxon>
        <taxon>Pleuronectiformes</taxon>
        <taxon>Pleuronectoidei</taxon>
        <taxon>Soleidae</taxon>
        <taxon>Solea</taxon>
    </lineage>
</organism>
<dbReference type="PANTHER" id="PTHR28359">
    <property type="entry name" value="ASHWIN"/>
    <property type="match status" value="1"/>
</dbReference>
<comment type="caution">
    <text evidence="6">The sequence shown here is derived from an EMBL/GenBank/DDBJ whole genome shotgun (WGS) entry which is preliminary data.</text>
</comment>
<dbReference type="GO" id="GO:0005634">
    <property type="term" value="C:nucleus"/>
    <property type="evidence" value="ECO:0007669"/>
    <property type="project" value="UniProtKB-SubCell"/>
</dbReference>
<dbReference type="GO" id="GO:0072669">
    <property type="term" value="C:tRNA-splicing ligase complex"/>
    <property type="evidence" value="ECO:0007669"/>
    <property type="project" value="InterPro"/>
</dbReference>
<dbReference type="GO" id="GO:0048598">
    <property type="term" value="P:embryonic morphogenesis"/>
    <property type="evidence" value="ECO:0007669"/>
    <property type="project" value="InterPro"/>
</dbReference>
<dbReference type="Proteomes" id="UP000693946">
    <property type="component" value="Linkage Group LG2"/>
</dbReference>
<proteinExistence type="inferred from homology"/>
<feature type="region of interest" description="Disordered" evidence="5">
    <location>
        <begin position="132"/>
        <end position="194"/>
    </location>
</feature>
<dbReference type="InterPro" id="IPR024887">
    <property type="entry name" value="Ashwin"/>
</dbReference>
<feature type="compositionally biased region" description="Basic and acidic residues" evidence="5">
    <location>
        <begin position="162"/>
        <end position="174"/>
    </location>
</feature>
<evidence type="ECO:0000256" key="5">
    <source>
        <dbReference type="SAM" id="MobiDB-lite"/>
    </source>
</evidence>
<name>A0AAV6R9J0_SOLSE</name>
<evidence type="ECO:0000313" key="7">
    <source>
        <dbReference type="Proteomes" id="UP000693946"/>
    </source>
</evidence>
<dbReference type="AlphaFoldDB" id="A0AAV6R9J0"/>
<evidence type="ECO:0000256" key="4">
    <source>
        <dbReference type="ARBA" id="ARBA00023242"/>
    </source>
</evidence>
<evidence type="ECO:0000313" key="6">
    <source>
        <dbReference type="EMBL" id="KAG7502028.1"/>
    </source>
</evidence>
<protein>
    <recommendedName>
        <fullName evidence="3">Ashwin</fullName>
    </recommendedName>
</protein>
<reference evidence="6 7" key="1">
    <citation type="journal article" date="2021" name="Sci. Rep.">
        <title>Chromosome anchoring in Senegalese sole (Solea senegalensis) reveals sex-associated markers and genome rearrangements in flatfish.</title>
        <authorList>
            <person name="Guerrero-Cozar I."/>
            <person name="Gomez-Garrido J."/>
            <person name="Berbel C."/>
            <person name="Martinez-Blanch J.F."/>
            <person name="Alioto T."/>
            <person name="Claros M.G."/>
            <person name="Gagnaire P.A."/>
            <person name="Manchado M."/>
        </authorList>
    </citation>
    <scope>NUCLEOTIDE SEQUENCE [LARGE SCALE GENOMIC DNA]</scope>
    <source>
        <strain evidence="6">Sse05_10M</strain>
    </source>
</reference>
<dbReference type="PANTHER" id="PTHR28359:SF1">
    <property type="entry name" value="ASHWIN"/>
    <property type="match status" value="1"/>
</dbReference>
<sequence length="194" mass="21319">MAAPVLKDGEGVGSSNVDLLLHPELLSQDFMQLILNQKTVSTGECRSRDRLTELYLQHVIPLPQRSLPDSRWGRRVAKSRGSVTDHRSQRSQRSHSSNNDHTRKRPLIVFDGASHSGPIKVKKPEGTTVTAVISDRLKPPPAANVSNPVRKLSGNSSSSASHRTDATNLKREADSTGAVKSPESKRKIQHVTWP</sequence>
<comment type="subcellular location">
    <subcellularLocation>
        <location evidence="1">Nucleus</location>
    </subcellularLocation>
</comment>
<keyword evidence="4" id="KW-0539">Nucleus</keyword>
<accession>A0AAV6R9J0</accession>
<evidence type="ECO:0000256" key="1">
    <source>
        <dbReference type="ARBA" id="ARBA00004123"/>
    </source>
</evidence>